<keyword evidence="5" id="KW-1185">Reference proteome</keyword>
<sequence length="546" mass="55989">MPMSRGVKTGIIGTVFAGMLGVAGFGAYNIYTGLDSGGGGGGSSANEQSSPTNSAPPSGKDVTDIASDFLTAWSSGDITRAAQLTDSPRTSTGALTAYKTQAHVTSVEFTPSPPTETAPTVVPFTVTAQVSYQGVAVPWSYRSSLAVVRGIAGKPVVQWKQSVLNPHLGDGDTLVTGQVPAPDLEIVDRKGRVMDPADYPSLVRIIPDLRSRYADKVGGGTPGTETYVEKGDQSAPQTLNVLKKGKPARLETTLDATIQKAAEKAVTGKDKSGVTAVDVNTGGILAVAYNPASGFDYALRDNAAPGSTFKIVTSAALLEHGMTPSSPAKCINGANINQGKPYKNDGNMNNPSANLKWDFAQSCNTGFILKANTIGTSGLKNAAAQFGLTKEWNIGTPTQDPSVPGGSGDEFTSEMIGQGQIQASPLIMASVAATARTGDFHQPRIVAKSLIEGPIATAPGISQQTSQYLRQMMRSAITSGTASGVMSGFGPDSGAKTGSAETDTSAEPNGWFTAYDGSVAAAAVVHSGGHGNQSAGPIVAAVLRAS</sequence>
<protein>
    <submittedName>
        <fullName evidence="4">Penicillin binding protein transpeptidase domain-containing protein</fullName>
    </submittedName>
</protein>
<accession>A0A1I2FWT2</accession>
<keyword evidence="2" id="KW-1133">Transmembrane helix</keyword>
<dbReference type="PANTHER" id="PTHR30627:SF24">
    <property type="entry name" value="PENICILLIN-BINDING PROTEIN 4B"/>
    <property type="match status" value="1"/>
</dbReference>
<reference evidence="4 5" key="1">
    <citation type="submission" date="2016-10" db="EMBL/GenBank/DDBJ databases">
        <authorList>
            <person name="de Groot N.N."/>
        </authorList>
    </citation>
    <scope>NUCLEOTIDE SEQUENCE [LARGE SCALE GENOMIC DNA]</scope>
    <source>
        <strain evidence="4 5">CGMCC 4.3510</strain>
    </source>
</reference>
<dbReference type="InterPro" id="IPR050515">
    <property type="entry name" value="Beta-lactam/transpept"/>
</dbReference>
<dbReference type="OrthoDB" id="5241017at2"/>
<feature type="region of interest" description="Disordered" evidence="1">
    <location>
        <begin position="483"/>
        <end position="508"/>
    </location>
</feature>
<dbReference type="Gene3D" id="3.40.710.10">
    <property type="entry name" value="DD-peptidase/beta-lactamase superfamily"/>
    <property type="match status" value="1"/>
</dbReference>
<evidence type="ECO:0000256" key="1">
    <source>
        <dbReference type="SAM" id="MobiDB-lite"/>
    </source>
</evidence>
<evidence type="ECO:0000259" key="3">
    <source>
        <dbReference type="Pfam" id="PF00905"/>
    </source>
</evidence>
<evidence type="ECO:0000313" key="5">
    <source>
        <dbReference type="Proteomes" id="UP000199323"/>
    </source>
</evidence>
<name>A0A1I2FWT2_9ACTN</name>
<evidence type="ECO:0000313" key="4">
    <source>
        <dbReference type="EMBL" id="SFF09874.1"/>
    </source>
</evidence>
<proteinExistence type="predicted"/>
<keyword evidence="2" id="KW-0472">Membrane</keyword>
<keyword evidence="2" id="KW-0812">Transmembrane</keyword>
<feature type="region of interest" description="Disordered" evidence="1">
    <location>
        <begin position="38"/>
        <end position="61"/>
    </location>
</feature>
<feature type="compositionally biased region" description="Polar residues" evidence="1">
    <location>
        <begin position="45"/>
        <end position="56"/>
    </location>
</feature>
<feature type="domain" description="Penicillin-binding protein transpeptidase" evidence="3">
    <location>
        <begin position="274"/>
        <end position="543"/>
    </location>
</feature>
<dbReference type="PANTHER" id="PTHR30627">
    <property type="entry name" value="PEPTIDOGLYCAN D,D-TRANSPEPTIDASE"/>
    <property type="match status" value="1"/>
</dbReference>
<dbReference type="AlphaFoldDB" id="A0A1I2FWT2"/>
<dbReference type="GO" id="GO:0071555">
    <property type="term" value="P:cell wall organization"/>
    <property type="evidence" value="ECO:0007669"/>
    <property type="project" value="TreeGrafter"/>
</dbReference>
<feature type="transmembrane region" description="Helical" evidence="2">
    <location>
        <begin position="12"/>
        <end position="31"/>
    </location>
</feature>
<dbReference type="EMBL" id="FONG01000008">
    <property type="protein sequence ID" value="SFF09874.1"/>
    <property type="molecule type" value="Genomic_DNA"/>
</dbReference>
<dbReference type="Proteomes" id="UP000199323">
    <property type="component" value="Unassembled WGS sequence"/>
</dbReference>
<gene>
    <name evidence="4" type="ORF">SAMN05216251_108131</name>
</gene>
<dbReference type="GO" id="GO:0005886">
    <property type="term" value="C:plasma membrane"/>
    <property type="evidence" value="ECO:0007669"/>
    <property type="project" value="TreeGrafter"/>
</dbReference>
<dbReference type="Pfam" id="PF00905">
    <property type="entry name" value="Transpeptidase"/>
    <property type="match status" value="1"/>
</dbReference>
<dbReference type="SUPFAM" id="SSF56601">
    <property type="entry name" value="beta-lactamase/transpeptidase-like"/>
    <property type="match status" value="1"/>
</dbReference>
<evidence type="ECO:0000256" key="2">
    <source>
        <dbReference type="SAM" id="Phobius"/>
    </source>
</evidence>
<dbReference type="GO" id="GO:0008658">
    <property type="term" value="F:penicillin binding"/>
    <property type="evidence" value="ECO:0007669"/>
    <property type="project" value="InterPro"/>
</dbReference>
<dbReference type="GO" id="GO:0071972">
    <property type="term" value="F:peptidoglycan L,D-transpeptidase activity"/>
    <property type="evidence" value="ECO:0007669"/>
    <property type="project" value="TreeGrafter"/>
</dbReference>
<dbReference type="STRING" id="380248.SAMN05216251_108131"/>
<dbReference type="InterPro" id="IPR001460">
    <property type="entry name" value="PCN-bd_Tpept"/>
</dbReference>
<dbReference type="InterPro" id="IPR012338">
    <property type="entry name" value="Beta-lactam/transpept-like"/>
</dbReference>
<organism evidence="4 5">
    <name type="scientific">Actinacidiphila alni</name>
    <dbReference type="NCBI Taxonomy" id="380248"/>
    <lineage>
        <taxon>Bacteria</taxon>
        <taxon>Bacillati</taxon>
        <taxon>Actinomycetota</taxon>
        <taxon>Actinomycetes</taxon>
        <taxon>Kitasatosporales</taxon>
        <taxon>Streptomycetaceae</taxon>
        <taxon>Actinacidiphila</taxon>
    </lineage>
</organism>